<dbReference type="Pfam" id="PF07596">
    <property type="entry name" value="SBP_bac_10"/>
    <property type="match status" value="1"/>
</dbReference>
<dbReference type="STRING" id="314230.DSM3645_00400"/>
<dbReference type="Proteomes" id="UP000004358">
    <property type="component" value="Unassembled WGS sequence"/>
</dbReference>
<proteinExistence type="predicted"/>
<dbReference type="InterPro" id="IPR011453">
    <property type="entry name" value="DUF1559"/>
</dbReference>
<protein>
    <recommendedName>
        <fullName evidence="1">DUF1559 domain-containing protein</fullName>
    </recommendedName>
</protein>
<dbReference type="HOGENOM" id="CLU_041661_0_0_0"/>
<dbReference type="PANTHER" id="PTHR30093">
    <property type="entry name" value="GENERAL SECRETION PATHWAY PROTEIN G"/>
    <property type="match status" value="1"/>
</dbReference>
<reference evidence="2 3" key="1">
    <citation type="submission" date="2006-02" db="EMBL/GenBank/DDBJ databases">
        <authorList>
            <person name="Amann R."/>
            <person name="Ferriera S."/>
            <person name="Johnson J."/>
            <person name="Kravitz S."/>
            <person name="Halpern A."/>
            <person name="Remington K."/>
            <person name="Beeson K."/>
            <person name="Tran B."/>
            <person name="Rogers Y.-H."/>
            <person name="Friedman R."/>
            <person name="Venter J.C."/>
        </authorList>
    </citation>
    <scope>NUCLEOTIDE SEQUENCE [LARGE SCALE GENOMIC DNA]</scope>
    <source>
        <strain evidence="2 3">DSM 3645</strain>
    </source>
</reference>
<dbReference type="NCBIfam" id="TIGR04294">
    <property type="entry name" value="pre_pil_HX9DG"/>
    <property type="match status" value="1"/>
</dbReference>
<dbReference type="EMBL" id="AANZ01000002">
    <property type="protein sequence ID" value="EAQ82128.1"/>
    <property type="molecule type" value="Genomic_DNA"/>
</dbReference>
<name>A3ZMF5_9BACT</name>
<gene>
    <name evidence="2" type="ORF">DSM3645_00400</name>
</gene>
<dbReference type="AlphaFoldDB" id="A3ZMF5"/>
<dbReference type="PANTHER" id="PTHR30093:SF2">
    <property type="entry name" value="TYPE II SECRETION SYSTEM PROTEIN H"/>
    <property type="match status" value="1"/>
</dbReference>
<comment type="caution">
    <text evidence="2">The sequence shown here is derived from an EMBL/GenBank/DDBJ whole genome shotgun (WGS) entry which is preliminary data.</text>
</comment>
<accession>A3ZMF5</accession>
<feature type="domain" description="DUF1559" evidence="1">
    <location>
        <begin position="1"/>
        <end position="279"/>
    </location>
</feature>
<dbReference type="InterPro" id="IPR027558">
    <property type="entry name" value="Pre_pil_HX9DG_C"/>
</dbReference>
<evidence type="ECO:0000259" key="1">
    <source>
        <dbReference type="Pfam" id="PF07596"/>
    </source>
</evidence>
<evidence type="ECO:0000313" key="3">
    <source>
        <dbReference type="Proteomes" id="UP000004358"/>
    </source>
</evidence>
<sequence>MHCSNNLKQIGLAMHSYADTFKTLPPGAICLASEGDITSNTHDADEFPREAYWTATWATMLLPFLEQANLHAQYDFNSVVADNEVVTQVEVAGFVCPSDSSSLNFTQDSHNCSKGNYAAAVNTDDTYNRRDWGDPFFRGPFNPRYQYGAKFRDITDGTSNTILVGEILKCSMGTIQEGDSRGAWAHPAGSLFALNGDSTQNPFNASDHGGINSDARLAGNDNRDYPGYCDNSVVDDAQLSCNDTRSEFANILMRSRHPGGAMSVLADGSVRFLSETGDKQMLFRMIAIGDGQVISDF</sequence>
<evidence type="ECO:0000313" key="2">
    <source>
        <dbReference type="EMBL" id="EAQ82128.1"/>
    </source>
</evidence>
<organism evidence="2 3">
    <name type="scientific">Blastopirellula marina DSM 3645</name>
    <dbReference type="NCBI Taxonomy" id="314230"/>
    <lineage>
        <taxon>Bacteria</taxon>
        <taxon>Pseudomonadati</taxon>
        <taxon>Planctomycetota</taxon>
        <taxon>Planctomycetia</taxon>
        <taxon>Pirellulales</taxon>
        <taxon>Pirellulaceae</taxon>
        <taxon>Blastopirellula</taxon>
    </lineage>
</organism>